<evidence type="ECO:0000256" key="1">
    <source>
        <dbReference type="SAM" id="MobiDB-lite"/>
    </source>
</evidence>
<feature type="region of interest" description="Disordered" evidence="1">
    <location>
        <begin position="520"/>
        <end position="545"/>
    </location>
</feature>
<sequence>MDSNMLSEDPYLGPQADLFINAGPDSNAVCRQDSYTPQPSQGFAIAPTDHTPNPTMTMMDPYSPQYMLLHNHLPGYHFTNPCSSSVAHPFSDLNINSQNPMSTSFPYRPSHHSPMAHNATSDSGRTAPRPLLPAPARPHKQQIEVIENTSSPSRYRVVLQAPTAMVTNEPEPAVTYLNRGQEYHLTITDTDPPAHPKDRFQARYRTHVAISFHREDQRSDPDAHWRLWRVARGSSGYGEGQDHEEEAGSGRASPYAIELRLNKVQPAETALNNGAIDMNSQKNVQLETSSFNGFCILWSCSRSETGTSGLPLPECTITVRFNFLTTDFCHYKGVKGFPVRLCARTKMVSDDVGKSKSSPIPAGENAAVQVCYCKVNLFRMYGAERKLATDATGVRKAREKVYKEIHKRQSKPGSEAARKQPTTTYLNNQMRILERLQDKLVSLQAMLLSARPVTVFSLRGDASDIPDLSTNDHSTPHGHASTSYEHHQSSIGGIDCQDDSSSSSSSSMIGYPWETSLCVGPENLSPSDTQDKTPSSTQAATISRNSFEDESRPYIEVLDIDPTYKPPAQEQSKFAACFYIGFAGAARTQSQVDYHVAVYLTERTAQNLIERFSRKLGIDPQRVWRVLLVRGNSVQIVDDSVVCGIPDGQDMLAEISETWSFDGTSENPIEIKLKY</sequence>
<organism evidence="3 4">
    <name type="scientific">Aspergillus keveii</name>
    <dbReference type="NCBI Taxonomy" id="714993"/>
    <lineage>
        <taxon>Eukaryota</taxon>
        <taxon>Fungi</taxon>
        <taxon>Dikarya</taxon>
        <taxon>Ascomycota</taxon>
        <taxon>Pezizomycotina</taxon>
        <taxon>Eurotiomycetes</taxon>
        <taxon>Eurotiomycetidae</taxon>
        <taxon>Eurotiales</taxon>
        <taxon>Aspergillaceae</taxon>
        <taxon>Aspergillus</taxon>
        <taxon>Aspergillus subgen. Nidulantes</taxon>
    </lineage>
</organism>
<evidence type="ECO:0000313" key="3">
    <source>
        <dbReference type="EMBL" id="KAL2783369.1"/>
    </source>
</evidence>
<dbReference type="InterPro" id="IPR007604">
    <property type="entry name" value="CP2"/>
</dbReference>
<feature type="domain" description="Grh/CP2 DB" evidence="2">
    <location>
        <begin position="151"/>
        <end position="442"/>
    </location>
</feature>
<name>A0ABR4FJE4_9EURO</name>
<dbReference type="EMBL" id="JBFTWV010000242">
    <property type="protein sequence ID" value="KAL2783369.1"/>
    <property type="molecule type" value="Genomic_DNA"/>
</dbReference>
<dbReference type="Pfam" id="PF04516">
    <property type="entry name" value="CP2"/>
    <property type="match status" value="1"/>
</dbReference>
<dbReference type="Proteomes" id="UP001610563">
    <property type="component" value="Unassembled WGS sequence"/>
</dbReference>
<comment type="caution">
    <text evidence="3">The sequence shown here is derived from an EMBL/GenBank/DDBJ whole genome shotgun (WGS) entry which is preliminary data.</text>
</comment>
<feature type="compositionally biased region" description="Polar residues" evidence="1">
    <location>
        <begin position="524"/>
        <end position="545"/>
    </location>
</feature>
<dbReference type="InterPro" id="IPR040167">
    <property type="entry name" value="TF_CP2-like"/>
</dbReference>
<keyword evidence="4" id="KW-1185">Reference proteome</keyword>
<feature type="region of interest" description="Disordered" evidence="1">
    <location>
        <begin position="101"/>
        <end position="139"/>
    </location>
</feature>
<evidence type="ECO:0000259" key="2">
    <source>
        <dbReference type="PROSITE" id="PS51968"/>
    </source>
</evidence>
<reference evidence="3 4" key="1">
    <citation type="submission" date="2024-07" db="EMBL/GenBank/DDBJ databases">
        <title>Section-level genome sequencing and comparative genomics of Aspergillus sections Usti and Cavernicolus.</title>
        <authorList>
            <consortium name="Lawrence Berkeley National Laboratory"/>
            <person name="Nybo J.L."/>
            <person name="Vesth T.C."/>
            <person name="Theobald S."/>
            <person name="Frisvad J.C."/>
            <person name="Larsen T.O."/>
            <person name="Kjaerboelling I."/>
            <person name="Rothschild-Mancinelli K."/>
            <person name="Lyhne E.K."/>
            <person name="Kogle M.E."/>
            <person name="Barry K."/>
            <person name="Clum A."/>
            <person name="Na H."/>
            <person name="Ledsgaard L."/>
            <person name="Lin J."/>
            <person name="Lipzen A."/>
            <person name="Kuo A."/>
            <person name="Riley R."/>
            <person name="Mondo S."/>
            <person name="Labutti K."/>
            <person name="Haridas S."/>
            <person name="Pangalinan J."/>
            <person name="Salamov A.A."/>
            <person name="Simmons B.A."/>
            <person name="Magnuson J.K."/>
            <person name="Chen J."/>
            <person name="Drula E."/>
            <person name="Henrissat B."/>
            <person name="Wiebenga A."/>
            <person name="Lubbers R.J."/>
            <person name="Gomes A.C."/>
            <person name="Makela M.R."/>
            <person name="Stajich J."/>
            <person name="Grigoriev I.V."/>
            <person name="Mortensen U.H."/>
            <person name="De Vries R.P."/>
            <person name="Baker S.E."/>
            <person name="Andersen M.R."/>
        </authorList>
    </citation>
    <scope>NUCLEOTIDE SEQUENCE [LARGE SCALE GENOMIC DNA]</scope>
    <source>
        <strain evidence="3 4">CBS 209.92</strain>
    </source>
</reference>
<evidence type="ECO:0000313" key="4">
    <source>
        <dbReference type="Proteomes" id="UP001610563"/>
    </source>
</evidence>
<accession>A0ABR4FJE4</accession>
<feature type="compositionally biased region" description="Low complexity" evidence="1">
    <location>
        <begin position="489"/>
        <end position="508"/>
    </location>
</feature>
<dbReference type="PANTHER" id="PTHR11037:SF20">
    <property type="entry name" value="PROTEIN GRAINYHEAD"/>
    <property type="match status" value="1"/>
</dbReference>
<dbReference type="PANTHER" id="PTHR11037">
    <property type="entry name" value="TRANSCRIPTION FACTOR CP2"/>
    <property type="match status" value="1"/>
</dbReference>
<proteinExistence type="predicted"/>
<protein>
    <submittedName>
        <fullName evidence="3">CP2 transcription factor-domain-containing protein</fullName>
    </submittedName>
</protein>
<gene>
    <name evidence="3" type="ORF">BJX66DRAFT_318622</name>
</gene>
<feature type="region of interest" description="Disordered" evidence="1">
    <location>
        <begin position="467"/>
        <end position="508"/>
    </location>
</feature>
<dbReference type="PROSITE" id="PS51968">
    <property type="entry name" value="GRH_CP2_DB"/>
    <property type="match status" value="1"/>
</dbReference>